<dbReference type="SUPFAM" id="SSF53850">
    <property type="entry name" value="Periplasmic binding protein-like II"/>
    <property type="match status" value="1"/>
</dbReference>
<feature type="domain" description="Solute-binding protein family 3/N-terminal" evidence="3">
    <location>
        <begin position="24"/>
        <end position="248"/>
    </location>
</feature>
<dbReference type="RefSeq" id="WP_144686506.1">
    <property type="nucleotide sequence ID" value="NZ_VLLC01000034.1"/>
</dbReference>
<organism evidence="4 5">
    <name type="scientific">Desulfobotulus alkaliphilus</name>
    <dbReference type="NCBI Taxonomy" id="622671"/>
    <lineage>
        <taxon>Bacteria</taxon>
        <taxon>Pseudomonadati</taxon>
        <taxon>Thermodesulfobacteriota</taxon>
        <taxon>Desulfobacteria</taxon>
        <taxon>Desulfobacterales</taxon>
        <taxon>Desulfobacteraceae</taxon>
        <taxon>Desulfobotulus</taxon>
    </lineage>
</organism>
<sequence>MKRMILCLLALFLVAGFGTATAQTLKMVYFDNFAPFSWKDESGAMRGILIDVVDEVAGKQMGIPLSHEGFPWARAQDRVRGGQADAFITVPTPERRGYTEISEETVISSRMTLFTRNGHENIDALKQIQSIPDLKGFILLDYIGNGWAERNLKDYDRQLSPRPENVFQMLAAGRGDLFITDSVVGGFTILNMGLRDQIIEIPNILDEVPFSLCIGKKSPFTKILPEFDKKLSQLRESGKLEEIYNQYR</sequence>
<feature type="signal peptide" evidence="2">
    <location>
        <begin position="1"/>
        <end position="22"/>
    </location>
</feature>
<comment type="caution">
    <text evidence="4">The sequence shown here is derived from an EMBL/GenBank/DDBJ whole genome shotgun (WGS) entry which is preliminary data.</text>
</comment>
<protein>
    <submittedName>
        <fullName evidence="4">Polar amino acid transport system substrate-binding protein</fullName>
    </submittedName>
</protein>
<dbReference type="AlphaFoldDB" id="A0A562R9P1"/>
<dbReference type="PANTHER" id="PTHR35936">
    <property type="entry name" value="MEMBRANE-BOUND LYTIC MUREIN TRANSGLYCOSYLASE F"/>
    <property type="match status" value="1"/>
</dbReference>
<accession>A0A562R9P1</accession>
<evidence type="ECO:0000259" key="3">
    <source>
        <dbReference type="SMART" id="SM00062"/>
    </source>
</evidence>
<dbReference type="InterPro" id="IPR001638">
    <property type="entry name" value="Solute-binding_3/MltF_N"/>
</dbReference>
<dbReference type="OrthoDB" id="5455795at2"/>
<feature type="chain" id="PRO_5021872905" evidence="2">
    <location>
        <begin position="23"/>
        <end position="248"/>
    </location>
</feature>
<evidence type="ECO:0000313" key="5">
    <source>
        <dbReference type="Proteomes" id="UP000318307"/>
    </source>
</evidence>
<keyword evidence="5" id="KW-1185">Reference proteome</keyword>
<reference evidence="4 5" key="1">
    <citation type="submission" date="2019-07" db="EMBL/GenBank/DDBJ databases">
        <title>Genome sequencing of 100 strains of the haloalkaliphilic chemolithoautotrophic sulfur-oxidizing bacterium Thioalkalivibrio.</title>
        <authorList>
            <person name="Muyzer G."/>
        </authorList>
    </citation>
    <scope>NUCLEOTIDE SEQUENCE [LARGE SCALE GENOMIC DNA]</scope>
    <source>
        <strain evidence="4 5">ASO4-4</strain>
    </source>
</reference>
<dbReference type="Pfam" id="PF00497">
    <property type="entry name" value="SBP_bac_3"/>
    <property type="match status" value="1"/>
</dbReference>
<evidence type="ECO:0000313" key="4">
    <source>
        <dbReference type="EMBL" id="TWI65778.1"/>
    </source>
</evidence>
<dbReference type="Gene3D" id="3.40.190.10">
    <property type="entry name" value="Periplasmic binding protein-like II"/>
    <property type="match status" value="2"/>
</dbReference>
<keyword evidence="1 2" id="KW-0732">Signal</keyword>
<dbReference type="EMBL" id="VLLC01000034">
    <property type="protein sequence ID" value="TWI65778.1"/>
    <property type="molecule type" value="Genomic_DNA"/>
</dbReference>
<evidence type="ECO:0000256" key="2">
    <source>
        <dbReference type="SAM" id="SignalP"/>
    </source>
</evidence>
<evidence type="ECO:0000256" key="1">
    <source>
        <dbReference type="ARBA" id="ARBA00022729"/>
    </source>
</evidence>
<name>A0A562R9P1_9BACT</name>
<gene>
    <name evidence="4" type="ORF">LZ24_03010</name>
</gene>
<dbReference type="PANTHER" id="PTHR35936:SF6">
    <property type="entry name" value="AMINO ACID ABC TRANSPORTER SUBSTRATE-BINDING PAAT FAMILY PROTEIN"/>
    <property type="match status" value="1"/>
</dbReference>
<dbReference type="Proteomes" id="UP000318307">
    <property type="component" value="Unassembled WGS sequence"/>
</dbReference>
<proteinExistence type="predicted"/>
<dbReference type="SMART" id="SM00062">
    <property type="entry name" value="PBPb"/>
    <property type="match status" value="1"/>
</dbReference>